<dbReference type="PANTHER" id="PTHR13812">
    <property type="entry name" value="KETIMINE REDUCTASE MU-CRYSTALLIN"/>
    <property type="match status" value="1"/>
</dbReference>
<comment type="caution">
    <text evidence="1">The sequence shown here is derived from an EMBL/GenBank/DDBJ whole genome shotgun (WGS) entry which is preliminary data.</text>
</comment>
<organism evidence="1 2">
    <name type="scientific">Saccharopolyspora rosea</name>
    <dbReference type="NCBI Taxonomy" id="524884"/>
    <lineage>
        <taxon>Bacteria</taxon>
        <taxon>Bacillati</taxon>
        <taxon>Actinomycetota</taxon>
        <taxon>Actinomycetes</taxon>
        <taxon>Pseudonocardiales</taxon>
        <taxon>Pseudonocardiaceae</taxon>
        <taxon>Saccharopolyspora</taxon>
    </lineage>
</organism>
<name>A0ABW3FPK4_9PSEU</name>
<dbReference type="Proteomes" id="UP001597018">
    <property type="component" value="Unassembled WGS sequence"/>
</dbReference>
<dbReference type="SUPFAM" id="SSF51735">
    <property type="entry name" value="NAD(P)-binding Rossmann-fold domains"/>
    <property type="match status" value="1"/>
</dbReference>
<sequence>MHTDWTTWSDADVAAALDLDTAIDSQRRAFTALGRGEAQLAEKVAIRTGPDSTLSYLARLSPRHGTVSKLVAVHPGNAERGLPTISATASVLDAETGRLVATMEATALTEIRTAAGSAVAADVLAPASADVLAVIGSGVQARAHVRALARVRPLREVRIFGRDRHRREAAAAELTAELDVPVHPVADADAAVRGAPLVATCTLSAEPVVATSSLADGATVISVGSFEHHRREVDAELVRRAAAVVVDDVDTAVAHAGPIAHALDRGDLTRADLRSLGEVLVGDRPGRTDDGDLVFYNSVGIGVQDAAAAHAVLGTL</sequence>
<evidence type="ECO:0000313" key="1">
    <source>
        <dbReference type="EMBL" id="MFD0920222.1"/>
    </source>
</evidence>
<dbReference type="InterPro" id="IPR003462">
    <property type="entry name" value="ODC_Mu_crystall"/>
</dbReference>
<dbReference type="EMBL" id="JBHTIW010000006">
    <property type="protein sequence ID" value="MFD0920222.1"/>
    <property type="molecule type" value="Genomic_DNA"/>
</dbReference>
<proteinExistence type="predicted"/>
<dbReference type="InterPro" id="IPR036291">
    <property type="entry name" value="NAD(P)-bd_dom_sf"/>
</dbReference>
<dbReference type="Gene3D" id="3.40.50.720">
    <property type="entry name" value="NAD(P)-binding Rossmann-like Domain"/>
    <property type="match status" value="1"/>
</dbReference>
<reference evidence="2" key="1">
    <citation type="journal article" date="2019" name="Int. J. Syst. Evol. Microbiol.">
        <title>The Global Catalogue of Microorganisms (GCM) 10K type strain sequencing project: providing services to taxonomists for standard genome sequencing and annotation.</title>
        <authorList>
            <consortium name="The Broad Institute Genomics Platform"/>
            <consortium name="The Broad Institute Genome Sequencing Center for Infectious Disease"/>
            <person name="Wu L."/>
            <person name="Ma J."/>
        </authorList>
    </citation>
    <scope>NUCLEOTIDE SEQUENCE [LARGE SCALE GENOMIC DNA]</scope>
    <source>
        <strain evidence="2">CCUG 56401</strain>
    </source>
</reference>
<protein>
    <submittedName>
        <fullName evidence="1">Ornithine cyclodeaminase family protein</fullName>
    </submittedName>
</protein>
<dbReference type="PANTHER" id="PTHR13812:SF19">
    <property type="entry name" value="KETIMINE REDUCTASE MU-CRYSTALLIN"/>
    <property type="match status" value="1"/>
</dbReference>
<dbReference type="Gene3D" id="3.30.1780.10">
    <property type="entry name" value="ornithine cyclodeaminase, domain 1"/>
    <property type="match status" value="1"/>
</dbReference>
<evidence type="ECO:0000313" key="2">
    <source>
        <dbReference type="Proteomes" id="UP001597018"/>
    </source>
</evidence>
<accession>A0ABW3FPK4</accession>
<keyword evidence="2" id="KW-1185">Reference proteome</keyword>
<dbReference type="RefSeq" id="WP_263247926.1">
    <property type="nucleotide sequence ID" value="NZ_BAABLT010000017.1"/>
</dbReference>
<gene>
    <name evidence="1" type="ORF">ACFQ16_10775</name>
</gene>
<dbReference type="PIRSF" id="PIRSF001439">
    <property type="entry name" value="CryM"/>
    <property type="match status" value="1"/>
</dbReference>
<dbReference type="Pfam" id="PF02423">
    <property type="entry name" value="OCD_Mu_crystall"/>
    <property type="match status" value="1"/>
</dbReference>
<dbReference type="InterPro" id="IPR023401">
    <property type="entry name" value="ODC_N"/>
</dbReference>